<keyword evidence="3 7" id="KW-0032">Aminotransferase</keyword>
<keyword evidence="4 7" id="KW-0808">Transferase</keyword>
<dbReference type="CDD" id="cd00610">
    <property type="entry name" value="OAT_like"/>
    <property type="match status" value="1"/>
</dbReference>
<dbReference type="GO" id="GO:0030170">
    <property type="term" value="F:pyridoxal phosphate binding"/>
    <property type="evidence" value="ECO:0007669"/>
    <property type="project" value="InterPro"/>
</dbReference>
<dbReference type="FunFam" id="3.40.640.10:FF:000014">
    <property type="entry name" value="Adenosylmethionine-8-amino-7-oxononanoate aminotransferase, probable"/>
    <property type="match status" value="1"/>
</dbReference>
<dbReference type="PANTHER" id="PTHR43094">
    <property type="entry name" value="AMINOTRANSFERASE"/>
    <property type="match status" value="1"/>
</dbReference>
<keyword evidence="7" id="KW-0670">Pyruvate</keyword>
<keyword evidence="5 6" id="KW-0663">Pyridoxal phosphate</keyword>
<comment type="cofactor">
    <cofactor evidence="1">
        <name>pyridoxal 5'-phosphate</name>
        <dbReference type="ChEBI" id="CHEBI:597326"/>
    </cofactor>
</comment>
<organism evidence="7 8">
    <name type="scientific">Starkeya nomas</name>
    <dbReference type="NCBI Taxonomy" id="2666134"/>
    <lineage>
        <taxon>Bacteria</taxon>
        <taxon>Pseudomonadati</taxon>
        <taxon>Pseudomonadota</taxon>
        <taxon>Alphaproteobacteria</taxon>
        <taxon>Hyphomicrobiales</taxon>
        <taxon>Xanthobacteraceae</taxon>
        <taxon>Starkeya</taxon>
    </lineage>
</organism>
<dbReference type="PANTHER" id="PTHR43094:SF1">
    <property type="entry name" value="AMINOTRANSFERASE CLASS-III"/>
    <property type="match status" value="1"/>
</dbReference>
<dbReference type="InterPro" id="IPR015422">
    <property type="entry name" value="PyrdxlP-dep_Trfase_small"/>
</dbReference>
<reference evidence="7 8" key="1">
    <citation type="submission" date="2019-12" db="EMBL/GenBank/DDBJ databases">
        <authorList>
            <person name="Reyes-Prieto M."/>
        </authorList>
    </citation>
    <scope>NUCLEOTIDE SEQUENCE [LARGE SCALE GENOMIC DNA]</scope>
    <source>
        <strain evidence="7">HF14-78462</strain>
    </source>
</reference>
<evidence type="ECO:0000313" key="8">
    <source>
        <dbReference type="Proteomes" id="UP000433050"/>
    </source>
</evidence>
<dbReference type="Pfam" id="PF00202">
    <property type="entry name" value="Aminotran_3"/>
    <property type="match status" value="1"/>
</dbReference>
<comment type="similarity">
    <text evidence="2 6">Belongs to the class-III pyridoxal-phosphate-dependent aminotransferase family.</text>
</comment>
<proteinExistence type="inferred from homology"/>
<protein>
    <submittedName>
        <fullName evidence="7">Putrescine--pyruvate aminotransferase</fullName>
        <ecNumber evidence="7">2.6.1.113</ecNumber>
    </submittedName>
</protein>
<dbReference type="InterPro" id="IPR049704">
    <property type="entry name" value="Aminotrans_3_PPA_site"/>
</dbReference>
<dbReference type="Gene3D" id="3.90.1150.10">
    <property type="entry name" value="Aspartate Aminotransferase, domain 1"/>
    <property type="match status" value="1"/>
</dbReference>
<name>A0A5S9PBA3_9HYPH</name>
<dbReference type="Gene3D" id="3.40.640.10">
    <property type="entry name" value="Type I PLP-dependent aspartate aminotransferase-like (Major domain)"/>
    <property type="match status" value="1"/>
</dbReference>
<evidence type="ECO:0000256" key="2">
    <source>
        <dbReference type="ARBA" id="ARBA00008954"/>
    </source>
</evidence>
<dbReference type="Proteomes" id="UP000433050">
    <property type="component" value="Unassembled WGS sequence"/>
</dbReference>
<dbReference type="SUPFAM" id="SSF53383">
    <property type="entry name" value="PLP-dependent transferases"/>
    <property type="match status" value="1"/>
</dbReference>
<sequence length="459" mass="49375">MNVQARGANHPGNMVMLPFSNLRRLREERPLMFVKGKGIYTFDEHGRDYIEAVSTFYCVNLGFSDEELIEAAVEQLRALPMYPSGIHRTVPVVMELAERLAEKAPVRGGHVMFATTGSEANDQLLKFTWYANRVAGEPQRRKIISRRASYHGGTIATTALAGSPALQEAFGIPTGDSLFVSHPTWPIGADPGETEEAYTDRLVEELRQTIEAAGPETVAAFIAEPVSVSSGMFPPPVGYFQKVKALLDRYGIRLFADEVVTGFGRTGRLWGSETLGIEPDCISCAKGLSSAYQPISAVVMSDDFYSYLEEGSNSAGIFNHGGTYGGHPVSAAVALKVLDIFERRNILGHVQSIMPIWQKALASLEDHPLVTATRCFGLAGAVQIARPGEGGPVAASPSLAPGGLSEQLYQEGLAAGVVVRPLQGCVVLAPPLIITEAEIGELSRRLRVALDATLAALPR</sequence>
<evidence type="ECO:0000256" key="3">
    <source>
        <dbReference type="ARBA" id="ARBA00022576"/>
    </source>
</evidence>
<dbReference type="EMBL" id="CACSAS010000001">
    <property type="protein sequence ID" value="CAA0100946.1"/>
    <property type="molecule type" value="Genomic_DNA"/>
</dbReference>
<dbReference type="GO" id="GO:0008483">
    <property type="term" value="F:transaminase activity"/>
    <property type="evidence" value="ECO:0007669"/>
    <property type="project" value="UniProtKB-KW"/>
</dbReference>
<keyword evidence="8" id="KW-1185">Reference proteome</keyword>
<dbReference type="PROSITE" id="PS00600">
    <property type="entry name" value="AA_TRANSFER_CLASS_3"/>
    <property type="match status" value="1"/>
</dbReference>
<dbReference type="InterPro" id="IPR015421">
    <property type="entry name" value="PyrdxlP-dep_Trfase_major"/>
</dbReference>
<accession>A0A5S9PBA3</accession>
<evidence type="ECO:0000256" key="5">
    <source>
        <dbReference type="ARBA" id="ARBA00022898"/>
    </source>
</evidence>
<evidence type="ECO:0000256" key="6">
    <source>
        <dbReference type="RuleBase" id="RU003560"/>
    </source>
</evidence>
<dbReference type="EC" id="2.6.1.113" evidence="7"/>
<dbReference type="InterPro" id="IPR005814">
    <property type="entry name" value="Aminotrans_3"/>
</dbReference>
<dbReference type="InterPro" id="IPR015424">
    <property type="entry name" value="PyrdxlP-dep_Trfase"/>
</dbReference>
<evidence type="ECO:0000313" key="7">
    <source>
        <dbReference type="EMBL" id="CAA0100946.1"/>
    </source>
</evidence>
<dbReference type="AlphaFoldDB" id="A0A5S9PBA3"/>
<evidence type="ECO:0000256" key="1">
    <source>
        <dbReference type="ARBA" id="ARBA00001933"/>
    </source>
</evidence>
<dbReference type="RefSeq" id="WP_159599385.1">
    <property type="nucleotide sequence ID" value="NZ_CACSAS010000001.1"/>
</dbReference>
<evidence type="ECO:0000256" key="4">
    <source>
        <dbReference type="ARBA" id="ARBA00022679"/>
    </source>
</evidence>
<gene>
    <name evidence="7" type="primary">spuC_4</name>
    <name evidence="7" type="ORF">STARVERO_02681</name>
</gene>